<feature type="transmembrane region" description="Helical" evidence="1">
    <location>
        <begin position="16"/>
        <end position="35"/>
    </location>
</feature>
<feature type="transmembrane region" description="Helical" evidence="1">
    <location>
        <begin position="73"/>
        <end position="92"/>
    </location>
</feature>
<keyword evidence="1" id="KW-0812">Transmembrane</keyword>
<keyword evidence="1" id="KW-0472">Membrane</keyword>
<reference evidence="2 3" key="1">
    <citation type="journal article" date="2013" name="Int. J. Syst. Evol. Microbiol.">
        <title>Comamonas guangdongensis sp. nov., isolated from subterranean forest sediment, and emended description of the genus Comamonas.</title>
        <authorList>
            <person name="Zhang J."/>
            <person name="Wang Y."/>
            <person name="Zhou S."/>
            <person name="Wu C."/>
            <person name="He J."/>
            <person name="Li F."/>
        </authorList>
    </citation>
    <scope>NUCLEOTIDE SEQUENCE [LARGE SCALE GENOMIC DNA]</scope>
    <source>
        <strain evidence="2 3">CCTCC AB2011133</strain>
    </source>
</reference>
<dbReference type="Pfam" id="PF03729">
    <property type="entry name" value="DUF308"/>
    <property type="match status" value="1"/>
</dbReference>
<dbReference type="RefSeq" id="WP_369336475.1">
    <property type="nucleotide sequence ID" value="NZ_JBFYGN010000001.1"/>
</dbReference>
<comment type="caution">
    <text evidence="2">The sequence shown here is derived from an EMBL/GenBank/DDBJ whole genome shotgun (WGS) entry which is preliminary data.</text>
</comment>
<name>A0ABV3ZND9_9BURK</name>
<keyword evidence="1" id="KW-1133">Transmembrane helix</keyword>
<dbReference type="PANTHER" id="PTHR34989">
    <property type="entry name" value="PROTEIN HDED"/>
    <property type="match status" value="1"/>
</dbReference>
<proteinExistence type="predicted"/>
<evidence type="ECO:0000256" key="1">
    <source>
        <dbReference type="SAM" id="Phobius"/>
    </source>
</evidence>
<organism evidence="2 3">
    <name type="scientific">Comamonas guangdongensis</name>
    <dbReference type="NCBI Taxonomy" id="510515"/>
    <lineage>
        <taxon>Bacteria</taxon>
        <taxon>Pseudomonadati</taxon>
        <taxon>Pseudomonadota</taxon>
        <taxon>Betaproteobacteria</taxon>
        <taxon>Burkholderiales</taxon>
        <taxon>Comamonadaceae</taxon>
        <taxon>Comamonas</taxon>
    </lineage>
</organism>
<accession>A0ABV3ZND9</accession>
<keyword evidence="3" id="KW-1185">Reference proteome</keyword>
<dbReference type="InterPro" id="IPR052712">
    <property type="entry name" value="Acid_resist_chaperone_HdeD"/>
</dbReference>
<sequence length="189" mass="20485">MPAEIPSISLMLHRSWWVLLLRGAAAIVFGVLTWLQPAASAAALLLVFGAYVFVDGLLGSYTAIKSRHESRHWWVILLWGLTGVVVGVLTVINPAVTALVLTLYIGVWALITGVMEIIAAIRLRKEIEGEWLLVLGGLISLLFGAFVLAQPGAGMMAMLWVLASYAVVFGLLIVILAFRIRSISHLRAA</sequence>
<gene>
    <name evidence="2" type="ORF">AB6724_00145</name>
</gene>
<feature type="transmembrane region" description="Helical" evidence="1">
    <location>
        <begin position="41"/>
        <end position="61"/>
    </location>
</feature>
<evidence type="ECO:0000313" key="3">
    <source>
        <dbReference type="Proteomes" id="UP001561046"/>
    </source>
</evidence>
<feature type="transmembrane region" description="Helical" evidence="1">
    <location>
        <begin position="131"/>
        <end position="149"/>
    </location>
</feature>
<dbReference type="InterPro" id="IPR005325">
    <property type="entry name" value="DUF308_memb"/>
</dbReference>
<feature type="transmembrane region" description="Helical" evidence="1">
    <location>
        <begin position="155"/>
        <end position="178"/>
    </location>
</feature>
<feature type="transmembrane region" description="Helical" evidence="1">
    <location>
        <begin position="98"/>
        <end position="119"/>
    </location>
</feature>
<evidence type="ECO:0000313" key="2">
    <source>
        <dbReference type="EMBL" id="MEX8191242.1"/>
    </source>
</evidence>
<protein>
    <submittedName>
        <fullName evidence="2">HdeD family acid-resistance protein</fullName>
    </submittedName>
</protein>
<dbReference type="EMBL" id="JBFYGN010000001">
    <property type="protein sequence ID" value="MEX8191242.1"/>
    <property type="molecule type" value="Genomic_DNA"/>
</dbReference>
<dbReference type="PANTHER" id="PTHR34989:SF1">
    <property type="entry name" value="PROTEIN HDED"/>
    <property type="match status" value="1"/>
</dbReference>
<dbReference type="Proteomes" id="UP001561046">
    <property type="component" value="Unassembled WGS sequence"/>
</dbReference>